<accession>A0A850NYM1</accession>
<proteinExistence type="predicted"/>
<keyword evidence="4" id="KW-1185">Reference proteome</keyword>
<sequence length="160" mass="17224">MSDPVQLAARTAWGEARGEGAAGMQAVLNTIAARVAQPGWWGHDIASVCTASCHGIHQFSCWNEEDPNHDAMLAVGERDPAFRSALLMAQRLEAGMLPDIVRGADSYFALGSDRPFWATWERFRCTRGRHAFYQVGVHGGGPVAVSGSAPATQAGREVHH</sequence>
<dbReference type="AlphaFoldDB" id="A0A850NYM1"/>
<reference evidence="3 5" key="1">
    <citation type="submission" date="2020-06" db="EMBL/GenBank/DDBJ databases">
        <title>Description of novel acetic acid bacteria.</title>
        <authorList>
            <person name="Sombolestani A."/>
        </authorList>
    </citation>
    <scope>NUCLEOTIDE SEQUENCE [LARGE SCALE GENOMIC DNA]</scope>
    <source>
        <strain evidence="3 5">LMG 26838</strain>
    </source>
</reference>
<reference evidence="2 4" key="2">
    <citation type="submission" date="2020-08" db="EMBL/GenBank/DDBJ databases">
        <title>Genomic Encyclopedia of Type Strains, Phase III (KMG-III): the genomes of soil and plant-associated and newly described type strains.</title>
        <authorList>
            <person name="Whitman W."/>
        </authorList>
    </citation>
    <scope>NUCLEOTIDE SEQUENCE [LARGE SCALE GENOMIC DNA]</scope>
    <source>
        <strain evidence="2 4">CECT 8088</strain>
    </source>
</reference>
<evidence type="ECO:0000313" key="5">
    <source>
        <dbReference type="Proteomes" id="UP000565205"/>
    </source>
</evidence>
<evidence type="ECO:0000313" key="4">
    <source>
        <dbReference type="Proteomes" id="UP000557688"/>
    </source>
</evidence>
<evidence type="ECO:0000313" key="2">
    <source>
        <dbReference type="EMBL" id="MBB3174869.1"/>
    </source>
</evidence>
<dbReference type="RefSeq" id="WP_176624963.1">
    <property type="nucleotide sequence ID" value="NZ_JABXXQ010000260.1"/>
</dbReference>
<dbReference type="Proteomes" id="UP000557688">
    <property type="component" value="Unassembled WGS sequence"/>
</dbReference>
<dbReference type="GO" id="GO:0016787">
    <property type="term" value="F:hydrolase activity"/>
    <property type="evidence" value="ECO:0007669"/>
    <property type="project" value="UniProtKB-KW"/>
</dbReference>
<feature type="domain" description="Cell wall hydrolase SleB" evidence="1">
    <location>
        <begin position="18"/>
        <end position="133"/>
    </location>
</feature>
<evidence type="ECO:0000259" key="1">
    <source>
        <dbReference type="Pfam" id="PF07486"/>
    </source>
</evidence>
<dbReference type="EMBL" id="JABXXQ010000260">
    <property type="protein sequence ID" value="NVN30987.1"/>
    <property type="molecule type" value="Genomic_DNA"/>
</dbReference>
<keyword evidence="3" id="KW-0378">Hydrolase</keyword>
<evidence type="ECO:0000313" key="3">
    <source>
        <dbReference type="EMBL" id="NVN30987.1"/>
    </source>
</evidence>
<dbReference type="Pfam" id="PF07486">
    <property type="entry name" value="Hydrolase_2"/>
    <property type="match status" value="1"/>
</dbReference>
<organism evidence="3 5">
    <name type="scientific">Endobacter medicaginis</name>
    <dbReference type="NCBI Taxonomy" id="1181271"/>
    <lineage>
        <taxon>Bacteria</taxon>
        <taxon>Pseudomonadati</taxon>
        <taxon>Pseudomonadota</taxon>
        <taxon>Alphaproteobacteria</taxon>
        <taxon>Acetobacterales</taxon>
        <taxon>Acetobacteraceae</taxon>
        <taxon>Endobacter</taxon>
    </lineage>
</organism>
<name>A0A850NYM1_9PROT</name>
<gene>
    <name evidence="2" type="ORF">FHR90_002716</name>
    <name evidence="3" type="ORF">HUK83_11660</name>
</gene>
<dbReference type="InterPro" id="IPR042047">
    <property type="entry name" value="SleB_dom1"/>
</dbReference>
<comment type="caution">
    <text evidence="3">The sequence shown here is derived from an EMBL/GenBank/DDBJ whole genome shotgun (WGS) entry which is preliminary data.</text>
</comment>
<dbReference type="Proteomes" id="UP000565205">
    <property type="component" value="Unassembled WGS sequence"/>
</dbReference>
<dbReference type="InterPro" id="IPR011105">
    <property type="entry name" value="Cell_wall_hydrolase_SleB"/>
</dbReference>
<dbReference type="Gene3D" id="1.10.10.2520">
    <property type="entry name" value="Cell wall hydrolase SleB, domain 1"/>
    <property type="match status" value="1"/>
</dbReference>
<dbReference type="EMBL" id="JACHXV010000012">
    <property type="protein sequence ID" value="MBB3174869.1"/>
    <property type="molecule type" value="Genomic_DNA"/>
</dbReference>
<protein>
    <submittedName>
        <fullName evidence="2 3">Cell wall hydrolase</fullName>
    </submittedName>
</protein>